<evidence type="ECO:0000313" key="18">
    <source>
        <dbReference type="Proteomes" id="UP000324585"/>
    </source>
</evidence>
<evidence type="ECO:0000256" key="15">
    <source>
        <dbReference type="SAM" id="MobiDB-lite"/>
    </source>
</evidence>
<evidence type="ECO:0000256" key="8">
    <source>
        <dbReference type="ARBA" id="ARBA00022837"/>
    </source>
</evidence>
<evidence type="ECO:0000256" key="14">
    <source>
        <dbReference type="ARBA" id="ARBA00026104"/>
    </source>
</evidence>
<keyword evidence="3" id="KW-1003">Cell membrane</keyword>
<dbReference type="EMBL" id="VRMN01000001">
    <property type="protein sequence ID" value="KAA8497962.1"/>
    <property type="molecule type" value="Genomic_DNA"/>
</dbReference>
<dbReference type="GO" id="GO:0016298">
    <property type="term" value="F:lipase activity"/>
    <property type="evidence" value="ECO:0007669"/>
    <property type="project" value="TreeGrafter"/>
</dbReference>
<keyword evidence="5" id="KW-0812">Transmembrane</keyword>
<keyword evidence="6" id="KW-0479">Metal-binding</keyword>
<dbReference type="OrthoDB" id="438440at2759"/>
<comment type="subcellular location">
    <subcellularLocation>
        <location evidence="2">Cell membrane</location>
        <topology evidence="2">Multi-pass membrane protein</topology>
    </subcellularLocation>
</comment>
<gene>
    <name evidence="17" type="ORF">FVE85_5547</name>
</gene>
<dbReference type="InterPro" id="IPR029058">
    <property type="entry name" value="AB_hydrolase_fold"/>
</dbReference>
<organism evidence="17 18">
    <name type="scientific">Porphyridium purpureum</name>
    <name type="common">Red alga</name>
    <name type="synonym">Porphyridium cruentum</name>
    <dbReference type="NCBI Taxonomy" id="35688"/>
    <lineage>
        <taxon>Eukaryota</taxon>
        <taxon>Rhodophyta</taxon>
        <taxon>Bangiophyceae</taxon>
        <taxon>Porphyridiales</taxon>
        <taxon>Porphyridiaceae</taxon>
        <taxon>Porphyridium</taxon>
    </lineage>
</organism>
<evidence type="ECO:0000256" key="7">
    <source>
        <dbReference type="ARBA" id="ARBA00022801"/>
    </source>
</evidence>
<dbReference type="PANTHER" id="PTHR45792:SF8">
    <property type="entry name" value="DIACYLGLYCEROL LIPASE-ALPHA"/>
    <property type="match status" value="1"/>
</dbReference>
<keyword evidence="11" id="KW-0443">Lipid metabolism</keyword>
<dbReference type="Proteomes" id="UP000324585">
    <property type="component" value="Unassembled WGS sequence"/>
</dbReference>
<dbReference type="AlphaFoldDB" id="A0A5J4Z482"/>
<dbReference type="Gene3D" id="3.40.50.1820">
    <property type="entry name" value="alpha/beta hydrolase"/>
    <property type="match status" value="1"/>
</dbReference>
<evidence type="ECO:0000256" key="10">
    <source>
        <dbReference type="ARBA" id="ARBA00022989"/>
    </source>
</evidence>
<dbReference type="InterPro" id="IPR002921">
    <property type="entry name" value="Fungal_lipase-type"/>
</dbReference>
<keyword evidence="9" id="KW-0442">Lipid degradation</keyword>
<feature type="compositionally biased region" description="Basic and acidic residues" evidence="15">
    <location>
        <begin position="84"/>
        <end position="93"/>
    </location>
</feature>
<protein>
    <recommendedName>
        <fullName evidence="14">sn-1-specific diacylglycerol lipase</fullName>
        <ecNumber evidence="14">3.1.1.116</ecNumber>
    </recommendedName>
</protein>
<evidence type="ECO:0000256" key="5">
    <source>
        <dbReference type="ARBA" id="ARBA00022692"/>
    </source>
</evidence>
<evidence type="ECO:0000256" key="13">
    <source>
        <dbReference type="ARBA" id="ARBA00024531"/>
    </source>
</evidence>
<feature type="domain" description="Fungal lipase-type" evidence="16">
    <location>
        <begin position="277"/>
        <end position="410"/>
    </location>
</feature>
<evidence type="ECO:0000313" key="17">
    <source>
        <dbReference type="EMBL" id="KAA8497962.1"/>
    </source>
</evidence>
<dbReference type="EC" id="3.1.1.116" evidence="14"/>
<evidence type="ECO:0000259" key="16">
    <source>
        <dbReference type="Pfam" id="PF01764"/>
    </source>
</evidence>
<dbReference type="InterPro" id="IPR052214">
    <property type="entry name" value="DAG_Lipase-Related"/>
</dbReference>
<keyword evidence="8" id="KW-0106">Calcium</keyword>
<reference evidence="18" key="1">
    <citation type="journal article" date="2019" name="Nat. Commun.">
        <title>Expansion of phycobilisome linker gene families in mesophilic red algae.</title>
        <authorList>
            <person name="Lee J."/>
            <person name="Kim D."/>
            <person name="Bhattacharya D."/>
            <person name="Yoon H.S."/>
        </authorList>
    </citation>
    <scope>NUCLEOTIDE SEQUENCE [LARGE SCALE GENOMIC DNA]</scope>
    <source>
        <strain evidence="18">CCMP 1328</strain>
    </source>
</reference>
<evidence type="ECO:0000256" key="12">
    <source>
        <dbReference type="ARBA" id="ARBA00023136"/>
    </source>
</evidence>
<keyword evidence="7" id="KW-0378">Hydrolase</keyword>
<sequence length="573" mass="63184">MTVLSVLGCERMAREVGWASCTDGAMMRQARAMCAHGLCDSGRQTSRMSCALARKWSSSSGRGGNEAHSVATRADSLAESSSSPDKKVAAKKERGWSSVLRSWLGLEPGRAESTQSPQSASSNKSRALSDVLRFDTISMDAVSVDGLTIAQWKAAFRHLVPPEKLPSVKTAHMLSLSALVLADSFVTPLASTVREEKMIGPQTTFAHGEKDVLRDGLYYGHLSRLVYRPLDAILLDSYLKLENVVRHNASTLFDHTRHVFMPGFLVAIDEETSSIIVLVRGTKEPQDALIDICGTPRPVSFLGNDREYMIHGAIGDTALALFHDLKTDLVKLTKEYPDFPITFVGHSLGGAVCAALSLYVAHDDELGHVKRRTFSFNAPPTISRELALVTRSEEEMYSFVNGMDAVSRVSIPSIIVTLKALERYYAEMDIRGLIREFWAAQPKRETIPSDQTPGEKAFTVREHSANSAGNAVVQNHAATTQDRFVEIMAEETQSSSSVMHGPDQLYLPGRVVHVTSQAQGSNTRYQALIRDAFDDEFCVIPISGRMIRDHMMREFLPCLRGAYKYATNARHRS</sequence>
<dbReference type="GO" id="GO:0016042">
    <property type="term" value="P:lipid catabolic process"/>
    <property type="evidence" value="ECO:0007669"/>
    <property type="project" value="UniProtKB-KW"/>
</dbReference>
<evidence type="ECO:0000256" key="6">
    <source>
        <dbReference type="ARBA" id="ARBA00022723"/>
    </source>
</evidence>
<dbReference type="GO" id="GO:0005886">
    <property type="term" value="C:plasma membrane"/>
    <property type="evidence" value="ECO:0007669"/>
    <property type="project" value="UniProtKB-SubCell"/>
</dbReference>
<keyword evidence="18" id="KW-1185">Reference proteome</keyword>
<comment type="catalytic activity">
    <reaction evidence="13">
        <text>a 1,2-diacyl-sn-glycerol + H2O = a 2-acylglycerol + a fatty acid + H(+)</text>
        <dbReference type="Rhea" id="RHEA:33275"/>
        <dbReference type="ChEBI" id="CHEBI:15377"/>
        <dbReference type="ChEBI" id="CHEBI:15378"/>
        <dbReference type="ChEBI" id="CHEBI:17389"/>
        <dbReference type="ChEBI" id="CHEBI:17815"/>
        <dbReference type="ChEBI" id="CHEBI:28868"/>
        <dbReference type="EC" id="3.1.1.116"/>
    </reaction>
    <physiologicalReaction direction="left-to-right" evidence="13">
        <dbReference type="Rhea" id="RHEA:33276"/>
    </physiologicalReaction>
</comment>
<keyword evidence="4" id="KW-0597">Phosphoprotein</keyword>
<evidence type="ECO:0000256" key="4">
    <source>
        <dbReference type="ARBA" id="ARBA00022553"/>
    </source>
</evidence>
<evidence type="ECO:0000256" key="9">
    <source>
        <dbReference type="ARBA" id="ARBA00022963"/>
    </source>
</evidence>
<name>A0A5J4Z482_PORPP</name>
<dbReference type="CDD" id="cd00519">
    <property type="entry name" value="Lipase_3"/>
    <property type="match status" value="1"/>
</dbReference>
<comment type="caution">
    <text evidence="17">The sequence shown here is derived from an EMBL/GenBank/DDBJ whole genome shotgun (WGS) entry which is preliminary data.</text>
</comment>
<proteinExistence type="predicted"/>
<dbReference type="GO" id="GO:0046872">
    <property type="term" value="F:metal ion binding"/>
    <property type="evidence" value="ECO:0007669"/>
    <property type="project" value="UniProtKB-KW"/>
</dbReference>
<comment type="cofactor">
    <cofactor evidence="1">
        <name>Ca(2+)</name>
        <dbReference type="ChEBI" id="CHEBI:29108"/>
    </cofactor>
</comment>
<keyword evidence="12" id="KW-0472">Membrane</keyword>
<dbReference type="SUPFAM" id="SSF53474">
    <property type="entry name" value="alpha/beta-Hydrolases"/>
    <property type="match status" value="1"/>
</dbReference>
<evidence type="ECO:0000256" key="11">
    <source>
        <dbReference type="ARBA" id="ARBA00023098"/>
    </source>
</evidence>
<keyword evidence="10" id="KW-1133">Transmembrane helix</keyword>
<evidence type="ECO:0000256" key="2">
    <source>
        <dbReference type="ARBA" id="ARBA00004651"/>
    </source>
</evidence>
<evidence type="ECO:0000256" key="1">
    <source>
        <dbReference type="ARBA" id="ARBA00001913"/>
    </source>
</evidence>
<evidence type="ECO:0000256" key="3">
    <source>
        <dbReference type="ARBA" id="ARBA00022475"/>
    </source>
</evidence>
<dbReference type="PANTHER" id="PTHR45792">
    <property type="entry name" value="DIACYLGLYCEROL LIPASE HOMOLOG-RELATED"/>
    <property type="match status" value="1"/>
</dbReference>
<accession>A0A5J4Z482</accession>
<feature type="region of interest" description="Disordered" evidence="15">
    <location>
        <begin position="56"/>
        <end position="93"/>
    </location>
</feature>
<dbReference type="Pfam" id="PF01764">
    <property type="entry name" value="Lipase_3"/>
    <property type="match status" value="1"/>
</dbReference>